<feature type="domain" description="DUF7107" evidence="2">
    <location>
        <begin position="374"/>
        <end position="420"/>
    </location>
</feature>
<evidence type="ECO:0000259" key="2">
    <source>
        <dbReference type="Pfam" id="PF23416"/>
    </source>
</evidence>
<keyword evidence="1" id="KW-0732">Signal</keyword>
<keyword evidence="3" id="KW-1185">Reference proteome</keyword>
<dbReference type="AlphaFoldDB" id="A0A5S6QXB7"/>
<evidence type="ECO:0000313" key="3">
    <source>
        <dbReference type="Proteomes" id="UP000046395"/>
    </source>
</evidence>
<dbReference type="InterPro" id="IPR055531">
    <property type="entry name" value="DUF7107"/>
</dbReference>
<accession>A0A5S6QXB7</accession>
<dbReference type="STRING" id="70415.A0A5S6QXB7"/>
<feature type="domain" description="DUF7107" evidence="2">
    <location>
        <begin position="26"/>
        <end position="73"/>
    </location>
</feature>
<dbReference type="Pfam" id="PF23416">
    <property type="entry name" value="DUF7107"/>
    <property type="match status" value="7"/>
</dbReference>
<dbReference type="WBParaSite" id="TMUE_3000011900.1">
    <property type="protein sequence ID" value="TMUE_3000011900.1"/>
    <property type="gene ID" value="WBGene00291025"/>
</dbReference>
<feature type="chain" id="PRO_5024461775" evidence="1">
    <location>
        <begin position="20"/>
        <end position="422"/>
    </location>
</feature>
<organism evidence="3 4">
    <name type="scientific">Trichuris muris</name>
    <name type="common">Mouse whipworm</name>
    <dbReference type="NCBI Taxonomy" id="70415"/>
    <lineage>
        <taxon>Eukaryota</taxon>
        <taxon>Metazoa</taxon>
        <taxon>Ecdysozoa</taxon>
        <taxon>Nematoda</taxon>
        <taxon>Enoplea</taxon>
        <taxon>Dorylaimia</taxon>
        <taxon>Trichinellida</taxon>
        <taxon>Trichuridae</taxon>
        <taxon>Trichuris</taxon>
    </lineage>
</organism>
<protein>
    <submittedName>
        <fullName evidence="4">Tenascin-X</fullName>
    </submittedName>
</protein>
<feature type="domain" description="DUF7107" evidence="2">
    <location>
        <begin position="156"/>
        <end position="202"/>
    </location>
</feature>
<feature type="domain" description="DUF7107" evidence="2">
    <location>
        <begin position="263"/>
        <end position="310"/>
    </location>
</feature>
<evidence type="ECO:0000313" key="4">
    <source>
        <dbReference type="WBParaSite" id="TMUE_3000011900.1"/>
    </source>
</evidence>
<evidence type="ECO:0000256" key="1">
    <source>
        <dbReference type="SAM" id="SignalP"/>
    </source>
</evidence>
<dbReference type="PANTHER" id="PTHR36519">
    <property type="entry name" value="FIP (FUNGUS-INDUCED PROTEIN) RELATED-RELATED"/>
    <property type="match status" value="1"/>
</dbReference>
<reference evidence="4" key="1">
    <citation type="submission" date="2019-12" db="UniProtKB">
        <authorList>
            <consortium name="WormBaseParasite"/>
        </authorList>
    </citation>
    <scope>IDENTIFICATION</scope>
</reference>
<name>A0A5S6QXB7_TRIMR</name>
<feature type="domain" description="DUF7107" evidence="2">
    <location>
        <begin position="209"/>
        <end position="256"/>
    </location>
</feature>
<feature type="signal peptide" evidence="1">
    <location>
        <begin position="1"/>
        <end position="19"/>
    </location>
</feature>
<sequence length="422" mass="46922">MTINNSALLLLWVTATTSASSGIGDTCSKTEDCSDQMICANKYCMLAEPVGTNCISSSQCSINESCRYGLCWKVYYAKCATDTECPSPLHCRFGYCDVGKDPVCAKHTDCADQEICMRGKCRTGIPSSKRCNSNVNCGGDMACRHGVCWQVKDDGCQVHSDCKDQHLCFRGRCNPGVPTDKRCESDRQCSPGEGCIHGICWRVTALGKTCKTHSDCPDMMFCVSQHCRAGVATAKTCMGHKNCLSNEACKHGICWKLQTAESKCARHQECGDQSLCLNGRCKVAVPTYEVCDSNGRCSDGGVCRYDICWKEAEKEARHSCDNHNDCDDSFICLNRRCEEGWPSNRRCSGDRQCYLNEICHRSICWKRKEEQSVECKEHLDCRGQKLCVENKCTNARFVEKLCNADRDCDANQGCKYGTCWAV</sequence>
<feature type="domain" description="DUF7107" evidence="2">
    <location>
        <begin position="104"/>
        <end position="150"/>
    </location>
</feature>
<dbReference type="PANTHER" id="PTHR36519:SF9">
    <property type="entry name" value="EB DOMAIN-CONTAINING PROTEIN-RELATED"/>
    <property type="match status" value="1"/>
</dbReference>
<dbReference type="Proteomes" id="UP000046395">
    <property type="component" value="Unassembled WGS sequence"/>
</dbReference>
<feature type="domain" description="DUF7107" evidence="2">
    <location>
        <begin position="319"/>
        <end position="366"/>
    </location>
</feature>
<proteinExistence type="predicted"/>